<evidence type="ECO:0000313" key="21">
    <source>
        <dbReference type="WBParaSite" id="MBELARI_LOCUS11553"/>
    </source>
</evidence>
<dbReference type="Pfam" id="PF10183">
    <property type="entry name" value="ESSS"/>
    <property type="match status" value="1"/>
</dbReference>
<protein>
    <recommendedName>
        <fullName evidence="5">NADH dehydrogenase [ubiquinone] 1 beta subcomplex subunit 11, mitochondrial</fullName>
    </recommendedName>
    <alternativeName>
        <fullName evidence="15">18 kDa Sin3-associated polypeptide</fullName>
    </alternativeName>
    <alternativeName>
        <fullName evidence="17">Complex I-ESSS</fullName>
    </alternativeName>
    <alternativeName>
        <fullName evidence="16">NADH-ubiquinone oxidoreductase ESSS subunit</fullName>
    </alternativeName>
</protein>
<evidence type="ECO:0000256" key="2">
    <source>
        <dbReference type="ARBA" id="ARBA00004434"/>
    </source>
</evidence>
<dbReference type="InterPro" id="IPR042534">
    <property type="entry name" value="SAP18_sf"/>
</dbReference>
<evidence type="ECO:0000256" key="6">
    <source>
        <dbReference type="ARBA" id="ARBA00022448"/>
    </source>
</evidence>
<evidence type="ECO:0000256" key="3">
    <source>
        <dbReference type="ARBA" id="ARBA00008915"/>
    </source>
</evidence>
<evidence type="ECO:0000256" key="18">
    <source>
        <dbReference type="ARBA" id="ARBA00046528"/>
    </source>
</evidence>
<evidence type="ECO:0000256" key="14">
    <source>
        <dbReference type="ARBA" id="ARBA00023136"/>
    </source>
</evidence>
<evidence type="ECO:0000256" key="13">
    <source>
        <dbReference type="ARBA" id="ARBA00023128"/>
    </source>
</evidence>
<keyword evidence="13" id="KW-0496">Mitochondrion</keyword>
<feature type="transmembrane region" description="Helical" evidence="19">
    <location>
        <begin position="224"/>
        <end position="243"/>
    </location>
</feature>
<evidence type="ECO:0000256" key="4">
    <source>
        <dbReference type="ARBA" id="ARBA00009143"/>
    </source>
</evidence>
<accession>A0AAF3EC80</accession>
<evidence type="ECO:0000256" key="16">
    <source>
        <dbReference type="ARBA" id="ARBA00030753"/>
    </source>
</evidence>
<dbReference type="PANTHER" id="PTHR13082:SF0">
    <property type="entry name" value="HISTONE DEACETYLASE COMPLEX SUBUNIT SAP18"/>
    <property type="match status" value="1"/>
</dbReference>
<keyword evidence="20" id="KW-1185">Reference proteome</keyword>
<name>A0AAF3EC80_9BILA</name>
<keyword evidence="9" id="KW-0999">Mitochondrion inner membrane</keyword>
<evidence type="ECO:0000256" key="11">
    <source>
        <dbReference type="ARBA" id="ARBA00022982"/>
    </source>
</evidence>
<comment type="function">
    <text evidence="1">Accessory subunit of the mitochondrial membrane respiratory chain NADH dehydrogenase (Complex I), that is believed not to be involved in catalysis. Complex I functions in the transfer of electrons from NADH to the respiratory chain. The immediate electron acceptor for the enzyme is believed to be ubiquinone.</text>
</comment>
<dbReference type="Pfam" id="PF06487">
    <property type="entry name" value="SAP18"/>
    <property type="match status" value="1"/>
</dbReference>
<dbReference type="InterPro" id="IPR019329">
    <property type="entry name" value="NADH_UbQ_OxRdtase_ESSS_su"/>
</dbReference>
<keyword evidence="8 19" id="KW-0812">Transmembrane</keyword>
<evidence type="ECO:0000256" key="12">
    <source>
        <dbReference type="ARBA" id="ARBA00022989"/>
    </source>
</evidence>
<evidence type="ECO:0000256" key="17">
    <source>
        <dbReference type="ARBA" id="ARBA00031387"/>
    </source>
</evidence>
<dbReference type="Gene3D" id="3.10.20.550">
    <property type="entry name" value="ASAP complex, SAP18 subunit"/>
    <property type="match status" value="1"/>
</dbReference>
<evidence type="ECO:0000256" key="8">
    <source>
        <dbReference type="ARBA" id="ARBA00022692"/>
    </source>
</evidence>
<dbReference type="InterPro" id="IPR010516">
    <property type="entry name" value="SAP18"/>
</dbReference>
<proteinExistence type="inferred from homology"/>
<evidence type="ECO:0000256" key="10">
    <source>
        <dbReference type="ARBA" id="ARBA00022946"/>
    </source>
</evidence>
<keyword evidence="12 19" id="KW-1133">Transmembrane helix</keyword>
<evidence type="ECO:0000256" key="1">
    <source>
        <dbReference type="ARBA" id="ARBA00003195"/>
    </source>
</evidence>
<organism evidence="20 21">
    <name type="scientific">Mesorhabditis belari</name>
    <dbReference type="NCBI Taxonomy" id="2138241"/>
    <lineage>
        <taxon>Eukaryota</taxon>
        <taxon>Metazoa</taxon>
        <taxon>Ecdysozoa</taxon>
        <taxon>Nematoda</taxon>
        <taxon>Chromadorea</taxon>
        <taxon>Rhabditida</taxon>
        <taxon>Rhabditina</taxon>
        <taxon>Rhabditomorpha</taxon>
        <taxon>Rhabditoidea</taxon>
        <taxon>Rhabditidae</taxon>
        <taxon>Mesorhabditinae</taxon>
        <taxon>Mesorhabditis</taxon>
    </lineage>
</organism>
<comment type="subcellular location">
    <subcellularLocation>
        <location evidence="2">Mitochondrion inner membrane</location>
        <topology evidence="2">Single-pass membrane protein</topology>
    </subcellularLocation>
</comment>
<keyword evidence="6" id="KW-0813">Transport</keyword>
<dbReference type="WBParaSite" id="MBELARI_LOCUS11553">
    <property type="protein sequence ID" value="MBELARI_LOCUS11553"/>
    <property type="gene ID" value="MBELARI_LOCUS11553"/>
</dbReference>
<keyword evidence="10" id="KW-0809">Transit peptide</keyword>
<keyword evidence="11" id="KW-0249">Electron transport</keyword>
<evidence type="ECO:0000256" key="9">
    <source>
        <dbReference type="ARBA" id="ARBA00022792"/>
    </source>
</evidence>
<evidence type="ECO:0000256" key="19">
    <source>
        <dbReference type="SAM" id="Phobius"/>
    </source>
</evidence>
<dbReference type="GO" id="GO:0005743">
    <property type="term" value="C:mitochondrial inner membrane"/>
    <property type="evidence" value="ECO:0007669"/>
    <property type="project" value="UniProtKB-SubCell"/>
</dbReference>
<sequence>MSSQVTSQVNTTSDAVVDREKICPLLLRIFCSNGRHNAVSEYGRGSVPANELQIYTWLDCTLRELTSLIKEVNPEARKRGTTFDFSIVAPDRFQARYSMRDIGNTMNGTRGVMLGRLGGCGHLGPLRSRVVGTNRGLAGGGHGHGNEGDAKVQRQAYDYRPGQDTYAYENPWPKLNGGRFDWLFGDGWRRPLAKDQGAKMRREWIWFSQVAHDEHADWKRFHSVFFTSMTLLTIWVTSYIIWFRPDWPQAKEWALREAHLEIERRRKAGLPLISPDLLPRDRVTAQLPAEEELRDFDVLI</sequence>
<reference evidence="21" key="1">
    <citation type="submission" date="2024-02" db="UniProtKB">
        <authorList>
            <consortium name="WormBaseParasite"/>
        </authorList>
    </citation>
    <scope>IDENTIFICATION</scope>
</reference>
<comment type="similarity">
    <text evidence="3">Belongs to the complex I NDUFB11 subunit family.</text>
</comment>
<keyword evidence="14 19" id="KW-0472">Membrane</keyword>
<evidence type="ECO:0000256" key="7">
    <source>
        <dbReference type="ARBA" id="ARBA00022660"/>
    </source>
</evidence>
<comment type="subunit">
    <text evidence="18">Complex I is composed of 45 different subunits. Interacts with BCAP31.</text>
</comment>
<dbReference type="PANTHER" id="PTHR13082">
    <property type="entry name" value="SAP18"/>
    <property type="match status" value="1"/>
</dbReference>
<keyword evidence="7" id="KW-0679">Respiratory chain</keyword>
<dbReference type="GO" id="GO:0005634">
    <property type="term" value="C:nucleus"/>
    <property type="evidence" value="ECO:0007669"/>
    <property type="project" value="TreeGrafter"/>
</dbReference>
<evidence type="ECO:0000256" key="15">
    <source>
        <dbReference type="ARBA" id="ARBA00030511"/>
    </source>
</evidence>
<dbReference type="AlphaFoldDB" id="A0AAF3EC80"/>
<evidence type="ECO:0000256" key="5">
    <source>
        <dbReference type="ARBA" id="ARBA00018632"/>
    </source>
</evidence>
<dbReference type="GO" id="GO:0003714">
    <property type="term" value="F:transcription corepressor activity"/>
    <property type="evidence" value="ECO:0007669"/>
    <property type="project" value="TreeGrafter"/>
</dbReference>
<evidence type="ECO:0000313" key="20">
    <source>
        <dbReference type="Proteomes" id="UP000887575"/>
    </source>
</evidence>
<dbReference type="Proteomes" id="UP000887575">
    <property type="component" value="Unassembled WGS sequence"/>
</dbReference>
<comment type="similarity">
    <text evidence="4">Belongs to the SAP18 family.</text>
</comment>